<organism evidence="4 5">
    <name type="scientific">Acanthoscelides obtectus</name>
    <name type="common">Bean weevil</name>
    <name type="synonym">Bruchus obtectus</name>
    <dbReference type="NCBI Taxonomy" id="200917"/>
    <lineage>
        <taxon>Eukaryota</taxon>
        <taxon>Metazoa</taxon>
        <taxon>Ecdysozoa</taxon>
        <taxon>Arthropoda</taxon>
        <taxon>Hexapoda</taxon>
        <taxon>Insecta</taxon>
        <taxon>Pterygota</taxon>
        <taxon>Neoptera</taxon>
        <taxon>Endopterygota</taxon>
        <taxon>Coleoptera</taxon>
        <taxon>Polyphaga</taxon>
        <taxon>Cucujiformia</taxon>
        <taxon>Chrysomeloidea</taxon>
        <taxon>Chrysomelidae</taxon>
        <taxon>Bruchinae</taxon>
        <taxon>Bruchini</taxon>
        <taxon>Acanthoscelides</taxon>
    </lineage>
</organism>
<comment type="caution">
    <text evidence="4">The sequence shown here is derived from an EMBL/GenBank/DDBJ whole genome shotgun (WGS) entry which is preliminary data.</text>
</comment>
<reference evidence="4" key="1">
    <citation type="submission" date="2022-03" db="EMBL/GenBank/DDBJ databases">
        <authorList>
            <person name="Sayadi A."/>
        </authorList>
    </citation>
    <scope>NUCLEOTIDE SEQUENCE</scope>
</reference>
<comment type="similarity">
    <text evidence="2">Belongs to the perilipin family.</text>
</comment>
<evidence type="ECO:0000313" key="5">
    <source>
        <dbReference type="Proteomes" id="UP001152888"/>
    </source>
</evidence>
<comment type="subcellular location">
    <subcellularLocation>
        <location evidence="1">Lipid droplet</location>
    </subcellularLocation>
</comment>
<dbReference type="AlphaFoldDB" id="A0A9P0JPJ6"/>
<dbReference type="GO" id="GO:0005811">
    <property type="term" value="C:lipid droplet"/>
    <property type="evidence" value="ECO:0007669"/>
    <property type="project" value="UniProtKB-SubCell"/>
</dbReference>
<evidence type="ECO:0000256" key="3">
    <source>
        <dbReference type="ARBA" id="ARBA00022677"/>
    </source>
</evidence>
<dbReference type="GO" id="GO:0005829">
    <property type="term" value="C:cytosol"/>
    <property type="evidence" value="ECO:0007669"/>
    <property type="project" value="TreeGrafter"/>
</dbReference>
<dbReference type="GO" id="GO:0010890">
    <property type="term" value="P:positive regulation of triglyceride storage"/>
    <property type="evidence" value="ECO:0007669"/>
    <property type="project" value="TreeGrafter"/>
</dbReference>
<dbReference type="OrthoDB" id="376826at2759"/>
<dbReference type="InterPro" id="IPR004279">
    <property type="entry name" value="Perilipin"/>
</dbReference>
<dbReference type="GO" id="GO:0019915">
    <property type="term" value="P:lipid storage"/>
    <property type="evidence" value="ECO:0007669"/>
    <property type="project" value="TreeGrafter"/>
</dbReference>
<protein>
    <submittedName>
        <fullName evidence="4">Uncharacterized protein</fullName>
    </submittedName>
</protein>
<proteinExistence type="inferred from homology"/>
<accession>A0A9P0JPJ6</accession>
<evidence type="ECO:0000256" key="1">
    <source>
        <dbReference type="ARBA" id="ARBA00004502"/>
    </source>
</evidence>
<dbReference type="Pfam" id="PF03036">
    <property type="entry name" value="Perilipin"/>
    <property type="match status" value="1"/>
</dbReference>
<dbReference type="PANTHER" id="PTHR14024">
    <property type="entry name" value="PERILIPIN"/>
    <property type="match status" value="1"/>
</dbReference>
<name>A0A9P0JPJ6_ACAOB</name>
<evidence type="ECO:0000256" key="2">
    <source>
        <dbReference type="ARBA" id="ARBA00006311"/>
    </source>
</evidence>
<keyword evidence="5" id="KW-1185">Reference proteome</keyword>
<gene>
    <name evidence="4" type="ORF">ACAOBT_LOCUS966</name>
</gene>
<evidence type="ECO:0000313" key="4">
    <source>
        <dbReference type="EMBL" id="CAH1955211.1"/>
    </source>
</evidence>
<dbReference type="EMBL" id="CAKOFQ010006658">
    <property type="protein sequence ID" value="CAH1955211.1"/>
    <property type="molecule type" value="Genomic_DNA"/>
</dbReference>
<dbReference type="PANTHER" id="PTHR14024:SF49">
    <property type="entry name" value="LIPID STORAGE DROPLETS SURFACE-BINDING PROTEIN 1"/>
    <property type="match status" value="1"/>
</dbReference>
<keyword evidence="3" id="KW-0551">Lipid droplet</keyword>
<sequence>MDHWSVRKHTGLCSRQICCTSITMSAEPPSIQGGSNVGVSVTHGPSPTCMESVNRISKLPVVESTIQTATSLYEKVKDYNTVTHWTLSTAESTVQKAVEVGKPIATPVIKNLEGPIKKVDGVFCTGLDYVENKLPVVKMPPNEILESTKEYVHNTVQPAVDTARSYAEPAVKQAMDIAQPAVKAAVEAAQPAVEQARHMVEPLVQPALDKMNAVKENVLHKVDEYLHRGHNHEGNAAECTECQRVRDEMEKQHKEQTQRAQEQ</sequence>
<dbReference type="Proteomes" id="UP001152888">
    <property type="component" value="Unassembled WGS sequence"/>
</dbReference>